<proteinExistence type="predicted"/>
<accession>A0A449A5W3</accession>
<sequence>MDKKFFLNKQGPLIIVDETNVKKFFKNKNLSKILFFLDSYFLKDNSKILIICDEKTWDNNFLNIISEGLNTLNKKIAIHNLEKKFSKWFSYYIFKKTQFKYLFLFYFENNKFFFEIFDNDLKHIFFKKELIDNLVIYENQISNRNFYKLKNKNFAFDMLVTIYDLFFVRKNDDKLLNVNFINDDDFINYCQKLLSLLMDINFSIGTKKFFSKQKTDLKIYLEKNNDLASFYYKKKNHFLKITFSEVLVIIHHFLNKESTNNSFVINNNFDKMLNIETNNNGNNILKINFLGQLVFENIDDKIKNNPLIPILLVISFLNYKKTQFQNFEKIKELLQKFYSYKNIDILEWNKKINIKEFVNFFISKKYKVVKIKKENNEYWNLVFTLQNKKNHVIKFFTNTKIQKNKILFEMDTKQKKLNLILKALKKYTI</sequence>
<reference evidence="1 2" key="1">
    <citation type="submission" date="2019-01" db="EMBL/GenBank/DDBJ databases">
        <authorList>
            <consortium name="Pathogen Informatics"/>
        </authorList>
    </citation>
    <scope>NUCLEOTIDE SEQUENCE [LARGE SCALE GENOMIC DNA]</scope>
    <source>
        <strain evidence="1 2">NCTC10166</strain>
    </source>
</reference>
<organism evidence="1 2">
    <name type="scientific">Mesomycoplasma neurolyticum</name>
    <dbReference type="NCBI Taxonomy" id="2120"/>
    <lineage>
        <taxon>Bacteria</taxon>
        <taxon>Bacillati</taxon>
        <taxon>Mycoplasmatota</taxon>
        <taxon>Mycoplasmoidales</taxon>
        <taxon>Metamycoplasmataceae</taxon>
        <taxon>Mesomycoplasma</taxon>
    </lineage>
</organism>
<dbReference type="EMBL" id="LR214951">
    <property type="protein sequence ID" value="VEU59645.1"/>
    <property type="molecule type" value="Genomic_DNA"/>
</dbReference>
<keyword evidence="2" id="KW-1185">Reference proteome</keyword>
<dbReference type="RefSeq" id="WP_129720020.1">
    <property type="nucleotide sequence ID" value="NZ_LR214951.1"/>
</dbReference>
<evidence type="ECO:0000313" key="1">
    <source>
        <dbReference type="EMBL" id="VEU59645.1"/>
    </source>
</evidence>
<dbReference type="Proteomes" id="UP000289440">
    <property type="component" value="Chromosome"/>
</dbReference>
<dbReference type="KEGG" id="mnu:NCTC10166_00624"/>
<evidence type="ECO:0000313" key="2">
    <source>
        <dbReference type="Proteomes" id="UP000289440"/>
    </source>
</evidence>
<dbReference type="OrthoDB" id="9937067at2"/>
<dbReference type="AlphaFoldDB" id="A0A449A5W3"/>
<protein>
    <submittedName>
        <fullName evidence="1">Uncharacterized protein</fullName>
    </submittedName>
</protein>
<gene>
    <name evidence="1" type="ORF">NCTC10166_00624</name>
</gene>
<name>A0A449A5W3_9BACT</name>